<keyword evidence="9" id="KW-0460">Magnesium</keyword>
<dbReference type="GO" id="GO:0008821">
    <property type="term" value="F:crossover junction DNA endonuclease activity"/>
    <property type="evidence" value="ECO:0007669"/>
    <property type="project" value="TreeGrafter"/>
</dbReference>
<keyword evidence="4" id="KW-0540">Nuclease</keyword>
<evidence type="ECO:0000259" key="15">
    <source>
        <dbReference type="SMART" id="SM00891"/>
    </source>
</evidence>
<dbReference type="GO" id="GO:0048476">
    <property type="term" value="C:Holliday junction resolvase complex"/>
    <property type="evidence" value="ECO:0007669"/>
    <property type="project" value="InterPro"/>
</dbReference>
<dbReference type="GO" id="GO:0006302">
    <property type="term" value="P:double-strand break repair"/>
    <property type="evidence" value="ECO:0007669"/>
    <property type="project" value="TreeGrafter"/>
</dbReference>
<keyword evidence="12" id="KW-0539">Nucleus</keyword>
<dbReference type="GO" id="GO:0031573">
    <property type="term" value="P:mitotic intra-S DNA damage checkpoint signaling"/>
    <property type="evidence" value="ECO:0007669"/>
    <property type="project" value="TreeGrafter"/>
</dbReference>
<organism evidence="16 17">
    <name type="scientific">Penicillium ucsense</name>
    <dbReference type="NCBI Taxonomy" id="2839758"/>
    <lineage>
        <taxon>Eukaryota</taxon>
        <taxon>Fungi</taxon>
        <taxon>Dikarya</taxon>
        <taxon>Ascomycota</taxon>
        <taxon>Pezizomycotina</taxon>
        <taxon>Eurotiomycetes</taxon>
        <taxon>Eurotiomycetidae</taxon>
        <taxon>Eurotiales</taxon>
        <taxon>Aspergillaceae</taxon>
        <taxon>Penicillium</taxon>
    </lineage>
</organism>
<dbReference type="CDD" id="cd20085">
    <property type="entry name" value="XPF_nuclease_Mms4"/>
    <property type="match status" value="1"/>
</dbReference>
<evidence type="ECO:0000256" key="14">
    <source>
        <dbReference type="SAM" id="MobiDB-lite"/>
    </source>
</evidence>
<dbReference type="InterPro" id="IPR047521">
    <property type="entry name" value="XPF_nuclease_EME1_ascomycetes"/>
</dbReference>
<dbReference type="SMART" id="SM00891">
    <property type="entry name" value="ERCC4"/>
    <property type="match status" value="1"/>
</dbReference>
<dbReference type="Gene3D" id="1.10.150.670">
    <property type="entry name" value="Crossover junction endonuclease EME1, DNA-binding domain"/>
    <property type="match status" value="1"/>
</dbReference>
<dbReference type="Proteomes" id="UP000631181">
    <property type="component" value="Unassembled WGS sequence"/>
</dbReference>
<keyword evidence="11" id="KW-0234">DNA repair</keyword>
<gene>
    <name evidence="16" type="ORF">PECM_001809</name>
</gene>
<dbReference type="EMBL" id="WIWV01000014">
    <property type="protein sequence ID" value="KAF7718498.1"/>
    <property type="molecule type" value="Genomic_DNA"/>
</dbReference>
<dbReference type="PANTHER" id="PTHR21077:SF5">
    <property type="entry name" value="CROSSOVER JUNCTION ENDONUCLEASE MMS4"/>
    <property type="match status" value="1"/>
</dbReference>
<evidence type="ECO:0000256" key="10">
    <source>
        <dbReference type="ARBA" id="ARBA00023172"/>
    </source>
</evidence>
<dbReference type="FunFam" id="1.10.150.670:FF:000004">
    <property type="entry name" value="Crossover junction endonuclease EME1"/>
    <property type="match status" value="1"/>
</dbReference>
<dbReference type="Gene3D" id="3.40.50.10130">
    <property type="match status" value="1"/>
</dbReference>
<evidence type="ECO:0000256" key="5">
    <source>
        <dbReference type="ARBA" id="ARBA00022723"/>
    </source>
</evidence>
<comment type="caution">
    <text evidence="16">The sequence shown here is derived from an EMBL/GenBank/DDBJ whole genome shotgun (WGS) entry which is preliminary data.</text>
</comment>
<dbReference type="Pfam" id="PF02732">
    <property type="entry name" value="ERCC4"/>
    <property type="match status" value="1"/>
</dbReference>
<dbReference type="InterPro" id="IPR033310">
    <property type="entry name" value="Mms4/EME1/EME2"/>
</dbReference>
<dbReference type="InterPro" id="IPR042530">
    <property type="entry name" value="EME1/EME2_C"/>
</dbReference>
<evidence type="ECO:0000256" key="6">
    <source>
        <dbReference type="ARBA" id="ARBA00022759"/>
    </source>
</evidence>
<evidence type="ECO:0000256" key="4">
    <source>
        <dbReference type="ARBA" id="ARBA00022722"/>
    </source>
</evidence>
<feature type="region of interest" description="Disordered" evidence="14">
    <location>
        <begin position="1"/>
        <end position="24"/>
    </location>
</feature>
<evidence type="ECO:0000256" key="11">
    <source>
        <dbReference type="ARBA" id="ARBA00023204"/>
    </source>
</evidence>
<keyword evidence="6" id="KW-0255">Endonuclease</keyword>
<evidence type="ECO:0000256" key="2">
    <source>
        <dbReference type="ARBA" id="ARBA00004123"/>
    </source>
</evidence>
<dbReference type="PANTHER" id="PTHR21077">
    <property type="entry name" value="EME1 PROTEIN"/>
    <property type="match status" value="1"/>
</dbReference>
<dbReference type="AlphaFoldDB" id="A0A8J8W7N2"/>
<feature type="domain" description="ERCC4" evidence="15">
    <location>
        <begin position="337"/>
        <end position="614"/>
    </location>
</feature>
<evidence type="ECO:0000256" key="3">
    <source>
        <dbReference type="ARBA" id="ARBA00005313"/>
    </source>
</evidence>
<dbReference type="InterPro" id="IPR006166">
    <property type="entry name" value="ERCC4_domain"/>
</dbReference>
<reference evidence="16" key="1">
    <citation type="journal article" date="2020" name="Front. Microbiol.">
        <title>Gene regulatory networks of Penicillium echinulatum 2HH and Penicillium oxalicum 114-2 inferred by a computational biology approach.</title>
        <authorList>
            <person name="Lenz A.R."/>
            <person name="Galan-Vasquez E."/>
            <person name="Balbinot E."/>
            <person name="De Abreu F.P."/>
            <person name="De Oliveira N.S."/>
            <person name="Da Rosa L.O."/>
            <person name="De Avila E Silva S."/>
            <person name="Camassola M."/>
            <person name="Dillon A.J.P."/>
            <person name="Perez-Rueda E."/>
        </authorList>
    </citation>
    <scope>NUCLEOTIDE SEQUENCE</scope>
    <source>
        <strain evidence="16">S1M29</strain>
    </source>
</reference>
<keyword evidence="5" id="KW-0479">Metal-binding</keyword>
<keyword evidence="8" id="KW-0378">Hydrolase</keyword>
<dbReference type="GO" id="GO:0005634">
    <property type="term" value="C:nucleus"/>
    <property type="evidence" value="ECO:0007669"/>
    <property type="project" value="UniProtKB-SubCell"/>
</dbReference>
<evidence type="ECO:0000313" key="17">
    <source>
        <dbReference type="Proteomes" id="UP000631181"/>
    </source>
</evidence>
<evidence type="ECO:0000256" key="9">
    <source>
        <dbReference type="ARBA" id="ARBA00022842"/>
    </source>
</evidence>
<evidence type="ECO:0000256" key="8">
    <source>
        <dbReference type="ARBA" id="ARBA00022801"/>
    </source>
</evidence>
<comment type="subcellular location">
    <subcellularLocation>
        <location evidence="2">Nucleus</location>
    </subcellularLocation>
</comment>
<keyword evidence="13" id="KW-0469">Meiosis</keyword>
<feature type="region of interest" description="Disordered" evidence="14">
    <location>
        <begin position="262"/>
        <end position="284"/>
    </location>
</feature>
<dbReference type="OrthoDB" id="343092at2759"/>
<keyword evidence="7" id="KW-0227">DNA damage</keyword>
<comment type="cofactor">
    <cofactor evidence="1">
        <name>Mg(2+)</name>
        <dbReference type="ChEBI" id="CHEBI:18420"/>
    </cofactor>
</comment>
<feature type="compositionally biased region" description="Basic and acidic residues" evidence="14">
    <location>
        <begin position="275"/>
        <end position="284"/>
    </location>
</feature>
<keyword evidence="10" id="KW-0233">DNA recombination</keyword>
<comment type="similarity">
    <text evidence="3">Belongs to the EME1/MMS4 family.</text>
</comment>
<evidence type="ECO:0000313" key="16">
    <source>
        <dbReference type="EMBL" id="KAF7718498.1"/>
    </source>
</evidence>
<feature type="region of interest" description="Disordered" evidence="14">
    <location>
        <begin position="476"/>
        <end position="512"/>
    </location>
</feature>
<dbReference type="GO" id="GO:0031297">
    <property type="term" value="P:replication fork processing"/>
    <property type="evidence" value="ECO:0007669"/>
    <property type="project" value="TreeGrafter"/>
</dbReference>
<proteinExistence type="inferred from homology"/>
<keyword evidence="17" id="KW-1185">Reference proteome</keyword>
<evidence type="ECO:0000256" key="1">
    <source>
        <dbReference type="ARBA" id="ARBA00001946"/>
    </source>
</evidence>
<dbReference type="GO" id="GO:0046872">
    <property type="term" value="F:metal ion binding"/>
    <property type="evidence" value="ECO:0007669"/>
    <property type="project" value="UniProtKB-KW"/>
</dbReference>
<dbReference type="GO" id="GO:0003677">
    <property type="term" value="F:DNA binding"/>
    <property type="evidence" value="ECO:0007669"/>
    <property type="project" value="InterPro"/>
</dbReference>
<evidence type="ECO:0000256" key="13">
    <source>
        <dbReference type="ARBA" id="ARBA00023254"/>
    </source>
</evidence>
<dbReference type="GO" id="GO:0000712">
    <property type="term" value="P:resolution of meiotic recombination intermediates"/>
    <property type="evidence" value="ECO:0007669"/>
    <property type="project" value="TreeGrafter"/>
</dbReference>
<evidence type="ECO:0000256" key="7">
    <source>
        <dbReference type="ARBA" id="ARBA00022763"/>
    </source>
</evidence>
<protein>
    <recommendedName>
        <fullName evidence="15">ERCC4 domain-containing protein</fullName>
    </recommendedName>
</protein>
<feature type="region of interest" description="Disordered" evidence="14">
    <location>
        <begin position="58"/>
        <end position="81"/>
    </location>
</feature>
<evidence type="ECO:0000256" key="12">
    <source>
        <dbReference type="ARBA" id="ARBA00023242"/>
    </source>
</evidence>
<name>A0A8J8W7N2_9EURO</name>
<accession>A0A8J8W7N2</accession>
<sequence>MREVIDLISSDPPLPEDPRPAAQILPKPRSTAAGLAANVGVFSSDSVFDIPGLSDIVPDKPAKKRRVSREKSSSVHNAIGSRAVSGKDAHIFSFSDDDIILPPSKPKATPLVLPPQHEVDDFDSIVFTSSAPELSRKNTTKPYDSNKDLNLITLDDEDDNNSWPATKGGNSRVRRDEIDEFSDPFLFAGANDPFGASSDIEDAPESQFSSKTAALLSAIETVPIASVTRSEAKPGPSARNSHITIWAHQSMSDVCDEIDEPEAPRPLAKKSGKLSTEEKEARAKARAEAKALKDVEKQLEKERKQRLKEEKAREKQLAADLADVNKLKTDKKNSTAEMIIDMSDSLKNTSVGNQSVEYMKRLNVEHHFFTGPIPNLVKWRRKMNAKYNDNLGHWEPAPFHIAAEKQVLCLVPAQLFVDMVVQSEGGEETESLEEHVLKLKSVYPGYTIIYLIEGLTSLMKKHGNARNRAYVAEVLRQAAPDPMPTEEGTSSRRGRKATRKAGNGPPVDPDEVEDGLLELQVAHSCLIHHTAAPAESAEWIKLFTEHISTNLYRWERSNAHDASFCMETGQVKTGDGKQDTFVKMLQEVHRVTASMAYGIAAQYSCVTDLVQGMQRHGPGMLEDVKKSANKNGALSDARIGPAASRRLYKVFTGLDASSTDI</sequence>